<evidence type="ECO:0000313" key="3">
    <source>
        <dbReference type="EMBL" id="WDF69929.1"/>
    </source>
</evidence>
<proteinExistence type="predicted"/>
<dbReference type="Pfam" id="PF11259">
    <property type="entry name" value="DUF3060"/>
    <property type="match status" value="1"/>
</dbReference>
<sequence>MRTAAVFFFYILFLSVSFAFATSGGSKDAKSPKNDLIIIYKEGKVVKVDGANIEKSIATQGDEILQIEGSNNIVYAKGGLKSIVINGANNEVYVDRIHTVKIEGVNNLVQYKLSPTKEGKPTVSTKGGKNDILKAK</sequence>
<evidence type="ECO:0000256" key="2">
    <source>
        <dbReference type="SAM" id="SignalP"/>
    </source>
</evidence>
<accession>A0ABY7WRJ8</accession>
<keyword evidence="2" id="KW-0732">Signal</keyword>
<dbReference type="Proteomes" id="UP001221558">
    <property type="component" value="Chromosome"/>
</dbReference>
<evidence type="ECO:0000313" key="4">
    <source>
        <dbReference type="Proteomes" id="UP001221558"/>
    </source>
</evidence>
<protein>
    <submittedName>
        <fullName evidence="3">DUF3060 domain-containing protein</fullName>
    </submittedName>
</protein>
<reference evidence="3 4" key="1">
    <citation type="submission" date="2023-02" db="EMBL/GenBank/DDBJ databases">
        <title>Genome sequence of Sphingobacterium sp. KACC 22765.</title>
        <authorList>
            <person name="Kim S."/>
            <person name="Heo J."/>
            <person name="Kwon S.-W."/>
        </authorList>
    </citation>
    <scope>NUCLEOTIDE SEQUENCE [LARGE SCALE GENOMIC DNA]</scope>
    <source>
        <strain evidence="3 4">KACC 22765</strain>
    </source>
</reference>
<feature type="chain" id="PRO_5046173021" evidence="2">
    <location>
        <begin position="22"/>
        <end position="136"/>
    </location>
</feature>
<evidence type="ECO:0000256" key="1">
    <source>
        <dbReference type="SAM" id="MobiDB-lite"/>
    </source>
</evidence>
<organism evidence="3 4">
    <name type="scientific">Sphingobacterium oryzagri</name>
    <dbReference type="NCBI Taxonomy" id="3025669"/>
    <lineage>
        <taxon>Bacteria</taxon>
        <taxon>Pseudomonadati</taxon>
        <taxon>Bacteroidota</taxon>
        <taxon>Sphingobacteriia</taxon>
        <taxon>Sphingobacteriales</taxon>
        <taxon>Sphingobacteriaceae</taxon>
        <taxon>Sphingobacterium</taxon>
    </lineage>
</organism>
<dbReference type="RefSeq" id="WP_274268637.1">
    <property type="nucleotide sequence ID" value="NZ_CP117880.1"/>
</dbReference>
<feature type="signal peptide" evidence="2">
    <location>
        <begin position="1"/>
        <end position="21"/>
    </location>
</feature>
<dbReference type="InterPro" id="IPR021417">
    <property type="entry name" value="DUF3060"/>
</dbReference>
<dbReference type="EMBL" id="CP117880">
    <property type="protein sequence ID" value="WDF69929.1"/>
    <property type="molecule type" value="Genomic_DNA"/>
</dbReference>
<keyword evidence="4" id="KW-1185">Reference proteome</keyword>
<gene>
    <name evidence="3" type="ORF">PQ465_06010</name>
</gene>
<feature type="region of interest" description="Disordered" evidence="1">
    <location>
        <begin position="116"/>
        <end position="136"/>
    </location>
</feature>
<name>A0ABY7WRJ8_9SPHI</name>